<dbReference type="EMBL" id="JACHMN010000002">
    <property type="protein sequence ID" value="MBB5869976.1"/>
    <property type="molecule type" value="Genomic_DNA"/>
</dbReference>
<protein>
    <submittedName>
        <fullName evidence="1">Uncharacterized protein</fullName>
    </submittedName>
</protein>
<dbReference type="Proteomes" id="UP000587527">
    <property type="component" value="Unassembled WGS sequence"/>
</dbReference>
<name>A0A841BRG6_9ACTN</name>
<accession>A0A841BRG6</accession>
<sequence length="234" mass="25543">MRDAVTVEIAVQQLPGGPGRPSTVIGLRSGQSAVLGWCGCGRCQGIHRIPQEHGITVRITAEQDQWRLCNLSTMPIVVEDMEDPDLVITIPADRRLVAVTIELAQVRALHRGFAQPALKIFGPAQRSVDEPTVCAAPTHHSPQLNEDTRYFATLVALCAPRLRESPVATLPTAREIAEMFTAIGQPTTQRAVDSHLDAIRARLKLIGEPREALATEAIRCGIVRRDHLDILPTP</sequence>
<reference evidence="1 2" key="1">
    <citation type="submission" date="2020-08" db="EMBL/GenBank/DDBJ databases">
        <title>Sequencing the genomes of 1000 actinobacteria strains.</title>
        <authorList>
            <person name="Klenk H.-P."/>
        </authorList>
    </citation>
    <scope>NUCLEOTIDE SEQUENCE [LARGE SCALE GENOMIC DNA]</scope>
    <source>
        <strain evidence="1 2">DSM 45362</strain>
    </source>
</reference>
<keyword evidence="2" id="KW-1185">Reference proteome</keyword>
<dbReference type="RefSeq" id="WP_221469919.1">
    <property type="nucleotide sequence ID" value="NZ_JACHMN010000002.1"/>
</dbReference>
<dbReference type="AlphaFoldDB" id="A0A841BRG6"/>
<organism evidence="1 2">
    <name type="scientific">Allocatelliglobosispora scoriae</name>
    <dbReference type="NCBI Taxonomy" id="643052"/>
    <lineage>
        <taxon>Bacteria</taxon>
        <taxon>Bacillati</taxon>
        <taxon>Actinomycetota</taxon>
        <taxon>Actinomycetes</taxon>
        <taxon>Micromonosporales</taxon>
        <taxon>Micromonosporaceae</taxon>
        <taxon>Allocatelliglobosispora</taxon>
    </lineage>
</organism>
<evidence type="ECO:0000313" key="1">
    <source>
        <dbReference type="EMBL" id="MBB5869976.1"/>
    </source>
</evidence>
<gene>
    <name evidence="1" type="ORF">F4553_003355</name>
</gene>
<comment type="caution">
    <text evidence="1">The sequence shown here is derived from an EMBL/GenBank/DDBJ whole genome shotgun (WGS) entry which is preliminary data.</text>
</comment>
<proteinExistence type="predicted"/>
<evidence type="ECO:0000313" key="2">
    <source>
        <dbReference type="Proteomes" id="UP000587527"/>
    </source>
</evidence>